<proteinExistence type="predicted"/>
<dbReference type="STRING" id="1149755.A0A2J6S330"/>
<sequence>MESRLSDGARQQFNRFVRQYLQLQLDLDYPDEEYLRNDAFQQSLHDQLFSENEIKKAPPARYQLRVLKELTRRIEQSIQDWDEEGISDDLMNCLSTLLASPPTSEMISVQQKSYVTYTLSSLPLQDIQDQTTPTITLLEARNLVAASGTTGLRTWEAALHLGNYLCANQDSLVRGKSILELGAGTGYVSILCAKHLEASHVLATDGSDDVVTSLSTNFYLNNLQDSTVIKGKELKWGQALVGGEHPQWNGGGGIDLILGADLTYDGSGIPALVSTFGELFELYPTIKIIYAATVRNPRTFEKFLEACDANKYAVEELKFGIKKAELQEGPFYSDQVPIQLCLITTT</sequence>
<dbReference type="Gene3D" id="3.40.50.150">
    <property type="entry name" value="Vaccinia Virus protein VP39"/>
    <property type="match status" value="1"/>
</dbReference>
<evidence type="ECO:0000313" key="1">
    <source>
        <dbReference type="EMBL" id="PMD45145.1"/>
    </source>
</evidence>
<protein>
    <recommendedName>
        <fullName evidence="3">FAM86A protein</fullName>
    </recommendedName>
</protein>
<name>A0A2J6S330_HYAVF</name>
<dbReference type="CDD" id="cd02440">
    <property type="entry name" value="AdoMet_MTases"/>
    <property type="match status" value="1"/>
</dbReference>
<dbReference type="GO" id="GO:0005737">
    <property type="term" value="C:cytoplasm"/>
    <property type="evidence" value="ECO:0007669"/>
    <property type="project" value="TreeGrafter"/>
</dbReference>
<accession>A0A2J6S330</accession>
<evidence type="ECO:0008006" key="3">
    <source>
        <dbReference type="Google" id="ProtNLM"/>
    </source>
</evidence>
<dbReference type="InterPro" id="IPR029063">
    <property type="entry name" value="SAM-dependent_MTases_sf"/>
</dbReference>
<dbReference type="EMBL" id="KZ613940">
    <property type="protein sequence ID" value="PMD45145.1"/>
    <property type="molecule type" value="Genomic_DNA"/>
</dbReference>
<dbReference type="AlphaFoldDB" id="A0A2J6S330"/>
<dbReference type="Proteomes" id="UP000235786">
    <property type="component" value="Unassembled WGS sequence"/>
</dbReference>
<dbReference type="PANTHER" id="PTHR14614">
    <property type="entry name" value="HEPATOCELLULAR CARCINOMA-ASSOCIATED ANTIGEN"/>
    <property type="match status" value="1"/>
</dbReference>
<keyword evidence="2" id="KW-1185">Reference proteome</keyword>
<dbReference type="SUPFAM" id="SSF53335">
    <property type="entry name" value="S-adenosyl-L-methionine-dependent methyltransferases"/>
    <property type="match status" value="1"/>
</dbReference>
<dbReference type="Pfam" id="PF10294">
    <property type="entry name" value="Methyltransf_16"/>
    <property type="match status" value="1"/>
</dbReference>
<dbReference type="InterPro" id="IPR019410">
    <property type="entry name" value="Methyltransf_16"/>
</dbReference>
<dbReference type="GO" id="GO:0008757">
    <property type="term" value="F:S-adenosylmethionine-dependent methyltransferase activity"/>
    <property type="evidence" value="ECO:0007669"/>
    <property type="project" value="UniProtKB-ARBA"/>
</dbReference>
<evidence type="ECO:0000313" key="2">
    <source>
        <dbReference type="Proteomes" id="UP000235786"/>
    </source>
</evidence>
<dbReference type="OrthoDB" id="194386at2759"/>
<reference evidence="1 2" key="1">
    <citation type="submission" date="2016-04" db="EMBL/GenBank/DDBJ databases">
        <title>A degradative enzymes factory behind the ericoid mycorrhizal symbiosis.</title>
        <authorList>
            <consortium name="DOE Joint Genome Institute"/>
            <person name="Martino E."/>
            <person name="Morin E."/>
            <person name="Grelet G."/>
            <person name="Kuo A."/>
            <person name="Kohler A."/>
            <person name="Daghino S."/>
            <person name="Barry K."/>
            <person name="Choi C."/>
            <person name="Cichocki N."/>
            <person name="Clum A."/>
            <person name="Copeland A."/>
            <person name="Hainaut M."/>
            <person name="Haridas S."/>
            <person name="Labutti K."/>
            <person name="Lindquist E."/>
            <person name="Lipzen A."/>
            <person name="Khouja H.-R."/>
            <person name="Murat C."/>
            <person name="Ohm R."/>
            <person name="Olson A."/>
            <person name="Spatafora J."/>
            <person name="Veneault-Fourrey C."/>
            <person name="Henrissat B."/>
            <person name="Grigoriev I."/>
            <person name="Martin F."/>
            <person name="Perotto S."/>
        </authorList>
    </citation>
    <scope>NUCLEOTIDE SEQUENCE [LARGE SCALE GENOMIC DNA]</scope>
    <source>
        <strain evidence="1 2">F</strain>
    </source>
</reference>
<organism evidence="1 2">
    <name type="scientific">Hyaloscypha variabilis (strain UAMH 11265 / GT02V1 / F)</name>
    <name type="common">Meliniomyces variabilis</name>
    <dbReference type="NCBI Taxonomy" id="1149755"/>
    <lineage>
        <taxon>Eukaryota</taxon>
        <taxon>Fungi</taxon>
        <taxon>Dikarya</taxon>
        <taxon>Ascomycota</taxon>
        <taxon>Pezizomycotina</taxon>
        <taxon>Leotiomycetes</taxon>
        <taxon>Helotiales</taxon>
        <taxon>Hyaloscyphaceae</taxon>
        <taxon>Hyaloscypha</taxon>
        <taxon>Hyaloscypha variabilis</taxon>
    </lineage>
</organism>
<dbReference type="PANTHER" id="PTHR14614:SF130">
    <property type="entry name" value="PROTEIN-LYSINE N-METHYLTRANSFERASE EEF2KMT"/>
    <property type="match status" value="1"/>
</dbReference>
<gene>
    <name evidence="1" type="ORF">L207DRAFT_508064</name>
</gene>